<dbReference type="GO" id="GO:0003677">
    <property type="term" value="F:DNA binding"/>
    <property type="evidence" value="ECO:0007669"/>
    <property type="project" value="UniProtKB-KW"/>
</dbReference>
<dbReference type="PANTHER" id="PTHR30537:SF5">
    <property type="entry name" value="HTH-TYPE TRANSCRIPTIONAL ACTIVATOR TTDR-RELATED"/>
    <property type="match status" value="1"/>
</dbReference>
<dbReference type="InterPro" id="IPR058163">
    <property type="entry name" value="LysR-type_TF_proteobact-type"/>
</dbReference>
<dbReference type="EMBL" id="MJMJ01000001">
    <property type="protein sequence ID" value="OLQ93191.1"/>
    <property type="molecule type" value="Genomic_DNA"/>
</dbReference>
<evidence type="ECO:0000313" key="7">
    <source>
        <dbReference type="EMBL" id="OLQ95114.1"/>
    </source>
</evidence>
<keyword evidence="8" id="KW-1185">Reference proteome</keyword>
<evidence type="ECO:0000256" key="3">
    <source>
        <dbReference type="ARBA" id="ARBA00023125"/>
    </source>
</evidence>
<name>A0A1Q9HQR2_9VIBR</name>
<dbReference type="Proteomes" id="UP000186039">
    <property type="component" value="Unassembled WGS sequence"/>
</dbReference>
<dbReference type="Gene3D" id="1.10.10.10">
    <property type="entry name" value="Winged helix-like DNA-binding domain superfamily/Winged helix DNA-binding domain"/>
    <property type="match status" value="1"/>
</dbReference>
<dbReference type="AlphaFoldDB" id="A0A1Q9HQR2"/>
<dbReference type="InterPro" id="IPR036388">
    <property type="entry name" value="WH-like_DNA-bd_sf"/>
</dbReference>
<evidence type="ECO:0000259" key="5">
    <source>
        <dbReference type="PROSITE" id="PS50931"/>
    </source>
</evidence>
<keyword evidence="4" id="KW-0804">Transcription</keyword>
<keyword evidence="2" id="KW-0805">Transcription regulation</keyword>
<dbReference type="STRING" id="1381081.BIY22_01490"/>
<dbReference type="RefSeq" id="WP_075705831.1">
    <property type="nucleotide sequence ID" value="NZ_AP019655.1"/>
</dbReference>
<dbReference type="SUPFAM" id="SSF46785">
    <property type="entry name" value="Winged helix' DNA-binding domain"/>
    <property type="match status" value="1"/>
</dbReference>
<dbReference type="Pfam" id="PF03466">
    <property type="entry name" value="LysR_substrate"/>
    <property type="match status" value="1"/>
</dbReference>
<dbReference type="GO" id="GO:0003700">
    <property type="term" value="F:DNA-binding transcription factor activity"/>
    <property type="evidence" value="ECO:0007669"/>
    <property type="project" value="InterPro"/>
</dbReference>
<keyword evidence="3" id="KW-0238">DNA-binding</keyword>
<organism evidence="6 9">
    <name type="scientific">Vibrio panuliri</name>
    <dbReference type="NCBI Taxonomy" id="1381081"/>
    <lineage>
        <taxon>Bacteria</taxon>
        <taxon>Pseudomonadati</taxon>
        <taxon>Pseudomonadota</taxon>
        <taxon>Gammaproteobacteria</taxon>
        <taxon>Vibrionales</taxon>
        <taxon>Vibrionaceae</taxon>
        <taxon>Vibrio</taxon>
    </lineage>
</organism>
<dbReference type="SUPFAM" id="SSF53850">
    <property type="entry name" value="Periplasmic binding protein-like II"/>
    <property type="match status" value="1"/>
</dbReference>
<dbReference type="CDD" id="cd08422">
    <property type="entry name" value="PBP2_CrgA_like"/>
    <property type="match status" value="1"/>
</dbReference>
<comment type="similarity">
    <text evidence="1">Belongs to the LysR transcriptional regulatory family.</text>
</comment>
<dbReference type="PROSITE" id="PS50931">
    <property type="entry name" value="HTH_LYSR"/>
    <property type="match status" value="1"/>
</dbReference>
<accession>A0A1Q9HQR2</accession>
<dbReference type="InterPro" id="IPR036390">
    <property type="entry name" value="WH_DNA-bd_sf"/>
</dbReference>
<dbReference type="OrthoDB" id="9786526at2"/>
<dbReference type="EMBL" id="MJMH01000099">
    <property type="protein sequence ID" value="OLQ95114.1"/>
    <property type="molecule type" value="Genomic_DNA"/>
</dbReference>
<dbReference type="Proteomes" id="UP000186313">
    <property type="component" value="Unassembled WGS sequence"/>
</dbReference>
<proteinExistence type="inferred from homology"/>
<sequence length="301" mass="34113">MDRITSMEIFVRAVQLGSFAAVAEERGISAQMVGKHVRGLEESLGTKLLAKSTRFQSVTAAGERYYQRCLTILAELKAAEEDIYRNMNEPSGTLKICTGVNVGIKVLAPSLARFMQRYPKLEIDLVVDNRLPDIKRDGFEVIFRDKLDGYENLIAHKLRSFEMIVCASPEYLQRSGTPTHPDQLSQHQCLQSGLHYLNHNWSFYDGKQYFKPEVSSKLTINSGQAMMSAAIEGAGITMQPIFQVNDALNDGRLVQVLTDYQLPEVDLYMIYLPSLRNTARLTLLKEHLQQTLEQYTEYHPS</sequence>
<evidence type="ECO:0000313" key="8">
    <source>
        <dbReference type="Proteomes" id="UP000186039"/>
    </source>
</evidence>
<evidence type="ECO:0000256" key="4">
    <source>
        <dbReference type="ARBA" id="ARBA00023163"/>
    </source>
</evidence>
<feature type="domain" description="HTH lysR-type" evidence="5">
    <location>
        <begin position="1"/>
        <end position="59"/>
    </location>
</feature>
<dbReference type="Gene3D" id="3.40.190.290">
    <property type="match status" value="1"/>
</dbReference>
<evidence type="ECO:0000313" key="6">
    <source>
        <dbReference type="EMBL" id="OLQ93191.1"/>
    </source>
</evidence>
<comment type="caution">
    <text evidence="6">The sequence shown here is derived from an EMBL/GenBank/DDBJ whole genome shotgun (WGS) entry which is preliminary data.</text>
</comment>
<dbReference type="InterPro" id="IPR000847">
    <property type="entry name" value="LysR_HTH_N"/>
</dbReference>
<gene>
    <name evidence="7" type="ORF">BIY20_07145</name>
    <name evidence="6" type="ORF">BIY22_01490</name>
</gene>
<dbReference type="Pfam" id="PF00126">
    <property type="entry name" value="HTH_1"/>
    <property type="match status" value="1"/>
</dbReference>
<reference evidence="8 9" key="1">
    <citation type="submission" date="2016-09" db="EMBL/GenBank/DDBJ databases">
        <title>Genomic Taxonomy of the Vibrionaceae.</title>
        <authorList>
            <person name="Gonzalez-Castillo A."/>
            <person name="Gomez-Gil B."/>
            <person name="Enciso-Ibarra K."/>
        </authorList>
    </citation>
    <scope>NUCLEOTIDE SEQUENCE [LARGE SCALE GENOMIC DNA]</scope>
    <source>
        <strain evidence="7 8">CAIM 1902</strain>
        <strain evidence="6 9">CAIM 703</strain>
    </source>
</reference>
<dbReference type="PANTHER" id="PTHR30537">
    <property type="entry name" value="HTH-TYPE TRANSCRIPTIONAL REGULATOR"/>
    <property type="match status" value="1"/>
</dbReference>
<evidence type="ECO:0000313" key="9">
    <source>
        <dbReference type="Proteomes" id="UP000186313"/>
    </source>
</evidence>
<protein>
    <submittedName>
        <fullName evidence="6">LysR family transcriptional regulator</fullName>
    </submittedName>
</protein>
<dbReference type="InterPro" id="IPR005119">
    <property type="entry name" value="LysR_subst-bd"/>
</dbReference>
<evidence type="ECO:0000256" key="2">
    <source>
        <dbReference type="ARBA" id="ARBA00023015"/>
    </source>
</evidence>
<evidence type="ECO:0000256" key="1">
    <source>
        <dbReference type="ARBA" id="ARBA00009437"/>
    </source>
</evidence>